<dbReference type="EMBL" id="MELI01000074">
    <property type="protein sequence ID" value="OFW33160.1"/>
    <property type="molecule type" value="Genomic_DNA"/>
</dbReference>
<feature type="domain" description="NADH:ubiquinone oxidoreductase 30kDa subunit" evidence="3">
    <location>
        <begin position="31"/>
        <end position="144"/>
    </location>
</feature>
<accession>A0A1F2UJH5</accession>
<dbReference type="InterPro" id="IPR001268">
    <property type="entry name" value="NADH_UbQ_OxRdtase_30kDa_su"/>
</dbReference>
<evidence type="ECO:0000256" key="2">
    <source>
        <dbReference type="SAM" id="MobiDB-lite"/>
    </source>
</evidence>
<dbReference type="Gene3D" id="3.30.460.80">
    <property type="entry name" value="NADH:ubiquinone oxidoreductase, 30kDa subunit"/>
    <property type="match status" value="1"/>
</dbReference>
<dbReference type="Pfam" id="PF00329">
    <property type="entry name" value="Complex1_30kDa"/>
    <property type="match status" value="1"/>
</dbReference>
<proteinExistence type="inferred from homology"/>
<dbReference type="PANTHER" id="PTHR10884">
    <property type="entry name" value="NADH DEHYDROGENASE UBIQUINONE IRON-SULFUR PROTEIN 3"/>
    <property type="match status" value="1"/>
</dbReference>
<protein>
    <recommendedName>
        <fullName evidence="3">NADH:ubiquinone oxidoreductase 30kDa subunit domain-containing protein</fullName>
    </recommendedName>
</protein>
<dbReference type="Proteomes" id="UP000178086">
    <property type="component" value="Unassembled WGS sequence"/>
</dbReference>
<dbReference type="AlphaFoldDB" id="A0A1F2UJH5"/>
<sequence>MNEEFNLEKQEKEMPEQGKIVLEDGLGYALSVERKDLLKAASGLKEAGFDLFQFVAGVDYPDSIKLTYRVFSSKRKNQIAVFLKTEVPKDDPTVDSLVSIWPAADWHERETFDLLGVDFVGHPNMSRIFMPGDWVGYPLRKDYADDRIIVMDDGKKEKPAAKVEKAEAVETAPEKVPEAHQEQVQEAEDAKTDS</sequence>
<evidence type="ECO:0000313" key="4">
    <source>
        <dbReference type="EMBL" id="OFW33160.1"/>
    </source>
</evidence>
<organism evidence="4 5">
    <name type="scientific">Candidatus Aquicultor primus</name>
    <dbReference type="NCBI Taxonomy" id="1797195"/>
    <lineage>
        <taxon>Bacteria</taxon>
        <taxon>Bacillati</taxon>
        <taxon>Actinomycetota</taxon>
        <taxon>Candidatus Aquicultoria</taxon>
        <taxon>Candidatus Aquicultorales</taxon>
        <taxon>Candidatus Aquicultoraceae</taxon>
        <taxon>Candidatus Aquicultor</taxon>
    </lineage>
</organism>
<evidence type="ECO:0000259" key="3">
    <source>
        <dbReference type="Pfam" id="PF00329"/>
    </source>
</evidence>
<comment type="caution">
    <text evidence="4">The sequence shown here is derived from an EMBL/GenBank/DDBJ whole genome shotgun (WGS) entry which is preliminary data.</text>
</comment>
<dbReference type="InterPro" id="IPR037232">
    <property type="entry name" value="NADH_quin_OxRdtase_su_C/D-like"/>
</dbReference>
<reference evidence="4 5" key="1">
    <citation type="journal article" date="2016" name="Nat. Commun.">
        <title>Thousands of microbial genomes shed light on interconnected biogeochemical processes in an aquifer system.</title>
        <authorList>
            <person name="Anantharaman K."/>
            <person name="Brown C.T."/>
            <person name="Hug L.A."/>
            <person name="Sharon I."/>
            <person name="Castelle C.J."/>
            <person name="Probst A.J."/>
            <person name="Thomas B.C."/>
            <person name="Singh A."/>
            <person name="Wilkins M.J."/>
            <person name="Karaoz U."/>
            <person name="Brodie E.L."/>
            <person name="Williams K.H."/>
            <person name="Hubbard S.S."/>
            <person name="Banfield J.F."/>
        </authorList>
    </citation>
    <scope>NUCLEOTIDE SEQUENCE [LARGE SCALE GENOMIC DNA]</scope>
</reference>
<evidence type="ECO:0000256" key="1">
    <source>
        <dbReference type="ARBA" id="ARBA00007569"/>
    </source>
</evidence>
<dbReference type="GO" id="GO:0008137">
    <property type="term" value="F:NADH dehydrogenase (ubiquinone) activity"/>
    <property type="evidence" value="ECO:0007669"/>
    <property type="project" value="InterPro"/>
</dbReference>
<name>A0A1F2UJH5_9ACTN</name>
<dbReference type="SUPFAM" id="SSF143243">
    <property type="entry name" value="Nqo5-like"/>
    <property type="match status" value="1"/>
</dbReference>
<gene>
    <name evidence="4" type="ORF">A2074_05855</name>
</gene>
<evidence type="ECO:0000313" key="5">
    <source>
        <dbReference type="Proteomes" id="UP000178086"/>
    </source>
</evidence>
<feature type="region of interest" description="Disordered" evidence="2">
    <location>
        <begin position="155"/>
        <end position="194"/>
    </location>
</feature>
<comment type="similarity">
    <text evidence="1">Belongs to the complex I 30 kDa subunit family.</text>
</comment>
<dbReference type="PANTHER" id="PTHR10884:SF14">
    <property type="entry name" value="NADH DEHYDROGENASE [UBIQUINONE] IRON-SULFUR PROTEIN 3, MITOCHONDRIAL"/>
    <property type="match status" value="1"/>
</dbReference>